<evidence type="ECO:0000313" key="2">
    <source>
        <dbReference type="Proteomes" id="UP000000467"/>
    </source>
</evidence>
<dbReference type="Proteomes" id="UP000000467">
    <property type="component" value="Chromosome"/>
</dbReference>
<sequence length="417" mass="47716">MFVVLSTIGIGKYEEIEYCWLHGGGGYQIYRTALFPLAADAFFRPDKLLLMVTPEAHVHEHYREIERLLGNRLQPVPIPLGRTEDELWEIFDIVSGAVPDGARVVLDVTHALRSLPFVIFGVINYLRQTRDIHLERIIYGAYDAREAGPDGGWRAPVFDLTMLVDLHEWLQAVEAFIVRSEGEKLADLLMEAHRRQWISERREGEELPRQLQKMAGCIKVFSRSVRLLRPLEALSAAAKAQILGREVEREAARWAKPFGHILARLTDELTPLSAADTQMLDEGGLRCQLFLIKYFLEKDLIVQAVLMEREWLVNWLAWRAGFGDQWLNLKVRKKLESAMGVAVQKLKREKPTEESLPSWYSHLTEVDEITELWDHLTALRNDVAHCAMNDSPASPESISNRAKEMVQKLEQMLSTVS</sequence>
<dbReference type="NCBIfam" id="TIGR02549">
    <property type="entry name" value="CRISPR_DxTHG"/>
    <property type="match status" value="1"/>
</dbReference>
<dbReference type="eggNOG" id="COG1517">
    <property type="taxonomic scope" value="Bacteria"/>
</dbReference>
<organism evidence="1 2">
    <name type="scientific">Thermacetogenium phaeum (strain ATCC BAA-254 / DSM 26808 / PB)</name>
    <dbReference type="NCBI Taxonomy" id="1089553"/>
    <lineage>
        <taxon>Bacteria</taxon>
        <taxon>Bacillati</taxon>
        <taxon>Bacillota</taxon>
        <taxon>Clostridia</taxon>
        <taxon>Thermoanaerobacterales</taxon>
        <taxon>Thermoanaerobacteraceae</taxon>
        <taxon>Thermacetogenium</taxon>
    </lineage>
</organism>
<dbReference type="KEGG" id="tpz:Tph_c24460"/>
<keyword evidence="2" id="KW-1185">Reference proteome</keyword>
<gene>
    <name evidence="1" type="primary">csx2</name>
    <name evidence="1" type="ordered locus">Tph_c24460</name>
</gene>
<dbReference type="OrthoDB" id="1861068at2"/>
<protein>
    <submittedName>
        <fullName evidence="1">CRISPR-associated protein Csx2</fullName>
    </submittedName>
</protein>
<dbReference type="AlphaFoldDB" id="K4LIA4"/>
<evidence type="ECO:0000313" key="1">
    <source>
        <dbReference type="EMBL" id="AFV12623.1"/>
    </source>
</evidence>
<dbReference type="EMBL" id="CP003732">
    <property type="protein sequence ID" value="AFV12623.1"/>
    <property type="molecule type" value="Genomic_DNA"/>
</dbReference>
<dbReference type="CDD" id="cd09732">
    <property type="entry name" value="Csx1_III-U"/>
    <property type="match status" value="1"/>
</dbReference>
<reference evidence="1 2" key="1">
    <citation type="journal article" date="2012" name="BMC Genomics">
        <title>Genome-guided analysis of physiological and morphological traits of the fermentative acetate oxidizer Thermacetogenium phaeum.</title>
        <authorList>
            <person name="Oehler D."/>
            <person name="Poehlein A."/>
            <person name="Leimbach A."/>
            <person name="Muller N."/>
            <person name="Daniel R."/>
            <person name="Gottschalk G."/>
            <person name="Schink B."/>
        </authorList>
    </citation>
    <scope>NUCLEOTIDE SEQUENCE [LARGE SCALE GENOMIC DNA]</scope>
    <source>
        <strain evidence="2">ATCC BAA-254 / DSM 26808 / PB</strain>
    </source>
</reference>
<name>K4LIA4_THEPS</name>
<dbReference type="InterPro" id="IPR013383">
    <property type="entry name" value="CRISPR-assoc_prot_DxTHG_CS"/>
</dbReference>
<accession>K4LIA4</accession>
<proteinExistence type="predicted"/>
<dbReference type="STRING" id="1089553.Tph_c24460"/>
<dbReference type="RefSeq" id="WP_015051485.1">
    <property type="nucleotide sequence ID" value="NC_018870.1"/>
</dbReference>
<dbReference type="HOGENOM" id="CLU_025124_1_0_9"/>